<gene>
    <name evidence="3" type="ORF">VO63_22945</name>
</gene>
<feature type="compositionally biased region" description="Gly residues" evidence="1">
    <location>
        <begin position="188"/>
        <end position="202"/>
    </location>
</feature>
<dbReference type="OrthoDB" id="4333421at2"/>
<evidence type="ECO:0000313" key="3">
    <source>
        <dbReference type="EMBL" id="KKZ71556.1"/>
    </source>
</evidence>
<keyword evidence="2" id="KW-1133">Transmembrane helix</keyword>
<feature type="compositionally biased region" description="Basic and acidic residues" evidence="1">
    <location>
        <begin position="342"/>
        <end position="356"/>
    </location>
</feature>
<feature type="compositionally biased region" description="Basic residues" evidence="1">
    <location>
        <begin position="384"/>
        <end position="395"/>
    </location>
</feature>
<evidence type="ECO:0000256" key="2">
    <source>
        <dbReference type="SAM" id="Phobius"/>
    </source>
</evidence>
<proteinExistence type="predicted"/>
<sequence length="404" mass="41656">MRRVLAAALAVGVLGGAAPRPGAPAAYRTAPDARPVRSGAELPGPGTYLDEIARGETHTYRLRLDGGSDVFLSAVLAPEPGSEVDVVDGLSLSLRTASGAPCGPPNDIRFYGDTARPVADYVSRRVEPGRPCQEPGEYVLVVEGVGRALGAVRRRTVEIGYVAESGGGGTGGTGAAPTGWRTEPPAGLGDGPSAGTARGGTGFNDAAPVGDGTWRDELLPGESRFYRVPVAWGQQLFVQARFANGTPPPGRSALPDGLRLALYNPARGAVDERKALYTGAPATLFLATAPAAYANRTQGATEAASAMRFEGAYYVQLALDRRAPGPVALALDLGHLPSEEGGGEREGGAGGREPDPVLRAVGIAGITTGTVLVAGLGAWPVVTRRRRRPRGRHAAAPRETRAPL</sequence>
<dbReference type="EMBL" id="LAQS01000037">
    <property type="protein sequence ID" value="KKZ71556.1"/>
    <property type="molecule type" value="Genomic_DNA"/>
</dbReference>
<comment type="caution">
    <text evidence="3">The sequence shown here is derived from an EMBL/GenBank/DDBJ whole genome shotgun (WGS) entry which is preliminary data.</text>
</comment>
<feature type="compositionally biased region" description="Gly residues" evidence="1">
    <location>
        <begin position="165"/>
        <end position="174"/>
    </location>
</feature>
<dbReference type="AlphaFoldDB" id="A0A2P2GJ61"/>
<organism evidence="3 4">
    <name type="scientific">Streptomyces showdoensis</name>
    <dbReference type="NCBI Taxonomy" id="68268"/>
    <lineage>
        <taxon>Bacteria</taxon>
        <taxon>Bacillati</taxon>
        <taxon>Actinomycetota</taxon>
        <taxon>Actinomycetes</taxon>
        <taxon>Kitasatosporales</taxon>
        <taxon>Streptomycetaceae</taxon>
        <taxon>Streptomyces</taxon>
    </lineage>
</organism>
<dbReference type="RefSeq" id="WP_046909819.1">
    <property type="nucleotide sequence ID" value="NZ_BAAAXG010000026.1"/>
</dbReference>
<feature type="region of interest" description="Disordered" evidence="1">
    <location>
        <begin position="165"/>
        <end position="209"/>
    </location>
</feature>
<feature type="region of interest" description="Disordered" evidence="1">
    <location>
        <begin position="384"/>
        <end position="404"/>
    </location>
</feature>
<evidence type="ECO:0000313" key="4">
    <source>
        <dbReference type="Proteomes" id="UP000265325"/>
    </source>
</evidence>
<protein>
    <submittedName>
        <fullName evidence="3">Uncharacterized protein</fullName>
    </submittedName>
</protein>
<accession>A0A2P2GJ61</accession>
<dbReference type="Proteomes" id="UP000265325">
    <property type="component" value="Unassembled WGS sequence"/>
</dbReference>
<keyword evidence="4" id="KW-1185">Reference proteome</keyword>
<evidence type="ECO:0000256" key="1">
    <source>
        <dbReference type="SAM" id="MobiDB-lite"/>
    </source>
</evidence>
<keyword evidence="2" id="KW-0472">Membrane</keyword>
<feature type="region of interest" description="Disordered" evidence="1">
    <location>
        <begin position="19"/>
        <end position="45"/>
    </location>
</feature>
<keyword evidence="2" id="KW-0812">Transmembrane</keyword>
<feature type="transmembrane region" description="Helical" evidence="2">
    <location>
        <begin position="360"/>
        <end position="382"/>
    </location>
</feature>
<reference evidence="3 4" key="1">
    <citation type="submission" date="2015-05" db="EMBL/GenBank/DDBJ databases">
        <title>Draft Genome assembly of Streptomyces showdoensis.</title>
        <authorList>
            <person name="Thapa K.K."/>
            <person name="Metsa-Ketela M."/>
        </authorList>
    </citation>
    <scope>NUCLEOTIDE SEQUENCE [LARGE SCALE GENOMIC DNA]</scope>
    <source>
        <strain evidence="3 4">ATCC 15227</strain>
    </source>
</reference>
<name>A0A2P2GJ61_STREW</name>
<feature type="region of interest" description="Disordered" evidence="1">
    <location>
        <begin position="334"/>
        <end position="356"/>
    </location>
</feature>